<dbReference type="SUPFAM" id="SSF50475">
    <property type="entry name" value="FMN-binding split barrel"/>
    <property type="match status" value="1"/>
</dbReference>
<organism evidence="6">
    <name type="scientific">marine metagenome</name>
    <dbReference type="NCBI Taxonomy" id="408172"/>
    <lineage>
        <taxon>unclassified sequences</taxon>
        <taxon>metagenomes</taxon>
        <taxon>ecological metagenomes</taxon>
    </lineage>
</organism>
<gene>
    <name evidence="6" type="ORF">METZ01_LOCUS208109</name>
</gene>
<dbReference type="Gene3D" id="2.30.110.10">
    <property type="entry name" value="Electron Transport, Fmn-binding Protein, Chain A"/>
    <property type="match status" value="1"/>
</dbReference>
<dbReference type="Pfam" id="PF01613">
    <property type="entry name" value="Flavin_Reduct"/>
    <property type="match status" value="1"/>
</dbReference>
<dbReference type="AlphaFoldDB" id="A0A382EXS9"/>
<protein>
    <recommendedName>
        <fullName evidence="5">Flavin reductase like domain-containing protein</fullName>
    </recommendedName>
</protein>
<keyword evidence="2" id="KW-0285">Flavoprotein</keyword>
<dbReference type="InterPro" id="IPR002563">
    <property type="entry name" value="Flavin_Rdtase-like_dom"/>
</dbReference>
<dbReference type="PANTHER" id="PTHR33798:SF5">
    <property type="entry name" value="FLAVIN REDUCTASE LIKE DOMAIN-CONTAINING PROTEIN"/>
    <property type="match status" value="1"/>
</dbReference>
<name>A0A382EXS9_9ZZZZ</name>
<evidence type="ECO:0000313" key="6">
    <source>
        <dbReference type="EMBL" id="SVB55255.1"/>
    </source>
</evidence>
<dbReference type="PANTHER" id="PTHR33798">
    <property type="entry name" value="FLAVOPROTEIN OXYGENASE"/>
    <property type="match status" value="1"/>
</dbReference>
<dbReference type="EMBL" id="UINC01046797">
    <property type="protein sequence ID" value="SVB55255.1"/>
    <property type="molecule type" value="Genomic_DNA"/>
</dbReference>
<accession>A0A382EXS9</accession>
<dbReference type="GO" id="GO:0010181">
    <property type="term" value="F:FMN binding"/>
    <property type="evidence" value="ECO:0007669"/>
    <property type="project" value="InterPro"/>
</dbReference>
<evidence type="ECO:0000259" key="5">
    <source>
        <dbReference type="SMART" id="SM00903"/>
    </source>
</evidence>
<dbReference type="SMART" id="SM00903">
    <property type="entry name" value="Flavin_Reduct"/>
    <property type="match status" value="1"/>
</dbReference>
<reference evidence="6" key="1">
    <citation type="submission" date="2018-05" db="EMBL/GenBank/DDBJ databases">
        <authorList>
            <person name="Lanie J.A."/>
            <person name="Ng W.-L."/>
            <person name="Kazmierczak K.M."/>
            <person name="Andrzejewski T.M."/>
            <person name="Davidsen T.M."/>
            <person name="Wayne K.J."/>
            <person name="Tettelin H."/>
            <person name="Glass J.I."/>
            <person name="Rusch D."/>
            <person name="Podicherti R."/>
            <person name="Tsui H.-C.T."/>
            <person name="Winkler M.E."/>
        </authorList>
    </citation>
    <scope>NUCLEOTIDE SEQUENCE</scope>
</reference>
<evidence type="ECO:0000256" key="3">
    <source>
        <dbReference type="ARBA" id="ARBA00022643"/>
    </source>
</evidence>
<keyword evidence="3" id="KW-0288">FMN</keyword>
<evidence type="ECO:0000256" key="1">
    <source>
        <dbReference type="ARBA" id="ARBA00001917"/>
    </source>
</evidence>
<evidence type="ECO:0000256" key="4">
    <source>
        <dbReference type="ARBA" id="ARBA00038054"/>
    </source>
</evidence>
<sequence length="190" mass="20889">MIGSIVPRPIAFVSTKSNDGILNLAPFSYFNGVCSNPPTIMFAPARRGYDGLTKDTLNNIQDTKEFVVNLVSEEISEPMVACATDYDKEVDEFEISGLTPIDCVKVKPPRVKESKVSFECSLNTVVEIGRAEAGAGFIVIGTIVMFHIDDMVYKDGHIDLEVLNPIGRLAGNAYTRIIDTFDIVRQVKPK</sequence>
<evidence type="ECO:0000256" key="2">
    <source>
        <dbReference type="ARBA" id="ARBA00022630"/>
    </source>
</evidence>
<proteinExistence type="inferred from homology"/>
<dbReference type="InterPro" id="IPR012349">
    <property type="entry name" value="Split_barrel_FMN-bd"/>
</dbReference>
<feature type="domain" description="Flavin reductase like" evidence="5">
    <location>
        <begin position="3"/>
        <end position="160"/>
    </location>
</feature>
<comment type="similarity">
    <text evidence="4">Belongs to the flavoredoxin family.</text>
</comment>
<comment type="cofactor">
    <cofactor evidence="1">
        <name>FMN</name>
        <dbReference type="ChEBI" id="CHEBI:58210"/>
    </cofactor>
</comment>